<organism evidence="2 3">
    <name type="scientific">Anaerolinea thermophila (strain DSM 14523 / JCM 11388 / NBRC 100420 / UNI-1)</name>
    <dbReference type="NCBI Taxonomy" id="926569"/>
    <lineage>
        <taxon>Bacteria</taxon>
        <taxon>Bacillati</taxon>
        <taxon>Chloroflexota</taxon>
        <taxon>Anaerolineae</taxon>
        <taxon>Anaerolineales</taxon>
        <taxon>Anaerolineaceae</taxon>
        <taxon>Anaerolinea</taxon>
    </lineage>
</organism>
<evidence type="ECO:0000313" key="2">
    <source>
        <dbReference type="EMBL" id="BAJ62764.1"/>
    </source>
</evidence>
<evidence type="ECO:0000313" key="3">
    <source>
        <dbReference type="Proteomes" id="UP000008922"/>
    </source>
</evidence>
<dbReference type="RefSeq" id="WP_013559157.1">
    <property type="nucleotide sequence ID" value="NC_014960.1"/>
</dbReference>
<dbReference type="KEGG" id="atm:ANT_07300"/>
<dbReference type="STRING" id="926569.ANT_07300"/>
<dbReference type="AlphaFoldDB" id="E8N2F8"/>
<dbReference type="eggNOG" id="COG1403">
    <property type="taxonomic scope" value="Bacteria"/>
</dbReference>
<feature type="domain" description="HNH nuclease" evidence="1">
    <location>
        <begin position="244"/>
        <end position="291"/>
    </location>
</feature>
<dbReference type="OrthoDB" id="489287at2"/>
<dbReference type="CDD" id="cd00085">
    <property type="entry name" value="HNHc"/>
    <property type="match status" value="1"/>
</dbReference>
<dbReference type="HOGENOM" id="CLU_047712_0_0_0"/>
<keyword evidence="3" id="KW-1185">Reference proteome</keyword>
<proteinExistence type="predicted"/>
<dbReference type="Pfam" id="PF13395">
    <property type="entry name" value="HNH_4"/>
    <property type="match status" value="1"/>
</dbReference>
<dbReference type="InterPro" id="IPR003615">
    <property type="entry name" value="HNH_nuc"/>
</dbReference>
<protein>
    <recommendedName>
        <fullName evidence="1">HNH nuclease domain-containing protein</fullName>
    </recommendedName>
</protein>
<gene>
    <name evidence="2" type="ordered locus">ANT_07300</name>
</gene>
<sequence length="371" mass="43014">MNISLPYTPSLPIQALASSFDNVTNSYKFYWFLAILESIRKDEGRVIPVHALLARMAAMGWYPINYYRLSFGKQDQLGNVITLIMERSGITLESTPDTIANVALDHLRRKDDVGEKIKDLADYVPYRFLRPFFTDVLRGKDDWKINRRIQELAEQSFYTHQPCLYRFVNFTDNIEIHPDWYNYLQKHLAILTGFCLWHLINYLQKHNPNVPGIAGKLFKPQSRNLLQARSFWNLVLRQAGSLTCIYSGKPIFPGKYSIDHFLPWRFVAHDLLWNLIPTPKEVNASKNDNLPDPSYLEPFTSMQYQAVQSIAPMAKSEKLLEDYVVLLKVSSVEELRKMSFGQFRDSFQATIAPQLQVAANMGFSANWKYRP</sequence>
<dbReference type="EMBL" id="AP012029">
    <property type="protein sequence ID" value="BAJ62764.1"/>
    <property type="molecule type" value="Genomic_DNA"/>
</dbReference>
<accession>E8N2F8</accession>
<dbReference type="Gene3D" id="1.10.30.50">
    <property type="match status" value="1"/>
</dbReference>
<name>E8N2F8_ANATU</name>
<dbReference type="InParanoid" id="E8N2F8"/>
<reference evidence="2 3" key="1">
    <citation type="submission" date="2010-12" db="EMBL/GenBank/DDBJ databases">
        <title>Whole genome sequence of Anaerolinea thermophila UNI-1.</title>
        <authorList>
            <person name="Narita-Yamada S."/>
            <person name="Kishi E."/>
            <person name="Watanabe Y."/>
            <person name="Takasaki K."/>
            <person name="Ankai A."/>
            <person name="Oguchi A."/>
            <person name="Fukui S."/>
            <person name="Takahashi M."/>
            <person name="Yashiro I."/>
            <person name="Hosoyama A."/>
            <person name="Sekiguchi Y."/>
            <person name="Hanada S."/>
            <person name="Fujita N."/>
        </authorList>
    </citation>
    <scope>NUCLEOTIDE SEQUENCE [LARGE SCALE GENOMIC DNA]</scope>
    <source>
        <strain evidence="3">DSM 14523 / JCM 11388 / NBRC 100420 / UNI-1</strain>
    </source>
</reference>
<dbReference type="Proteomes" id="UP000008922">
    <property type="component" value="Chromosome"/>
</dbReference>
<evidence type="ECO:0000259" key="1">
    <source>
        <dbReference type="Pfam" id="PF13395"/>
    </source>
</evidence>